<keyword evidence="2" id="KW-1185">Reference proteome</keyword>
<sequence>MRASFSDYCGEITLNISPLSSCHALLGLRILLCLARLLRGAAFLVGYSTNPNVFDIRHNMPLLLAWSANAKCTLDHYHPHAPILSIALPSRTLLSDFFQGFLRTFQTLEFQAHLFVKARMDPPTLENDRSDHSVVSQHLLDGVVLGPLLIPVVDLVSSERKNRVLEVDARFAEQPPTRFPKAQAPLAVQRVNNLQDDENNVTLDHELALLGWYSIRIKPKHQTPISHPRVIKWQEVIKVEDKRSGQRLVIRWSVGQSEQGH</sequence>
<dbReference type="EMBL" id="JXTB01000052">
    <property type="protein sequence ID" value="PON70117.1"/>
    <property type="molecule type" value="Genomic_DNA"/>
</dbReference>
<name>A0A2P5DA07_PARAD</name>
<dbReference type="AlphaFoldDB" id="A0A2P5DA07"/>
<protein>
    <submittedName>
        <fullName evidence="1">Uncharacterized protein</fullName>
    </submittedName>
</protein>
<evidence type="ECO:0000313" key="2">
    <source>
        <dbReference type="Proteomes" id="UP000237105"/>
    </source>
</evidence>
<comment type="caution">
    <text evidence="1">The sequence shown here is derived from an EMBL/GenBank/DDBJ whole genome shotgun (WGS) entry which is preliminary data.</text>
</comment>
<dbReference type="Proteomes" id="UP000237105">
    <property type="component" value="Unassembled WGS sequence"/>
</dbReference>
<reference evidence="2" key="1">
    <citation type="submission" date="2016-06" db="EMBL/GenBank/DDBJ databases">
        <title>Parallel loss of symbiosis genes in relatives of nitrogen-fixing non-legume Parasponia.</title>
        <authorList>
            <person name="Van Velzen R."/>
            <person name="Holmer R."/>
            <person name="Bu F."/>
            <person name="Rutten L."/>
            <person name="Van Zeijl A."/>
            <person name="Liu W."/>
            <person name="Santuari L."/>
            <person name="Cao Q."/>
            <person name="Sharma T."/>
            <person name="Shen D."/>
            <person name="Roswanjaya Y."/>
            <person name="Wardhani T."/>
            <person name="Kalhor M.S."/>
            <person name="Jansen J."/>
            <person name="Van den Hoogen J."/>
            <person name="Gungor B."/>
            <person name="Hartog M."/>
            <person name="Hontelez J."/>
            <person name="Verver J."/>
            <person name="Yang W.-C."/>
            <person name="Schijlen E."/>
            <person name="Repin R."/>
            <person name="Schilthuizen M."/>
            <person name="Schranz E."/>
            <person name="Heidstra R."/>
            <person name="Miyata K."/>
            <person name="Fedorova E."/>
            <person name="Kohlen W."/>
            <person name="Bisseling T."/>
            <person name="Smit S."/>
            <person name="Geurts R."/>
        </authorList>
    </citation>
    <scope>NUCLEOTIDE SEQUENCE [LARGE SCALE GENOMIC DNA]</scope>
    <source>
        <strain evidence="2">cv. WU1-14</strain>
    </source>
</reference>
<organism evidence="1 2">
    <name type="scientific">Parasponia andersonii</name>
    <name type="common">Sponia andersonii</name>
    <dbReference type="NCBI Taxonomy" id="3476"/>
    <lineage>
        <taxon>Eukaryota</taxon>
        <taxon>Viridiplantae</taxon>
        <taxon>Streptophyta</taxon>
        <taxon>Embryophyta</taxon>
        <taxon>Tracheophyta</taxon>
        <taxon>Spermatophyta</taxon>
        <taxon>Magnoliopsida</taxon>
        <taxon>eudicotyledons</taxon>
        <taxon>Gunneridae</taxon>
        <taxon>Pentapetalae</taxon>
        <taxon>rosids</taxon>
        <taxon>fabids</taxon>
        <taxon>Rosales</taxon>
        <taxon>Cannabaceae</taxon>
        <taxon>Parasponia</taxon>
    </lineage>
</organism>
<proteinExistence type="predicted"/>
<gene>
    <name evidence="1" type="ORF">PanWU01x14_082920</name>
</gene>
<evidence type="ECO:0000313" key="1">
    <source>
        <dbReference type="EMBL" id="PON70117.1"/>
    </source>
</evidence>
<accession>A0A2P5DA07</accession>